<organism evidence="1 2">
    <name type="scientific">Aspergillus melleus</name>
    <dbReference type="NCBI Taxonomy" id="138277"/>
    <lineage>
        <taxon>Eukaryota</taxon>
        <taxon>Fungi</taxon>
        <taxon>Dikarya</taxon>
        <taxon>Ascomycota</taxon>
        <taxon>Pezizomycotina</taxon>
        <taxon>Eurotiomycetes</taxon>
        <taxon>Eurotiomycetidae</taxon>
        <taxon>Eurotiales</taxon>
        <taxon>Aspergillaceae</taxon>
        <taxon>Aspergillus</taxon>
        <taxon>Aspergillus subgen. Circumdati</taxon>
    </lineage>
</organism>
<accession>A0ACC3B174</accession>
<comment type="caution">
    <text evidence="1">The sequence shown here is derived from an EMBL/GenBank/DDBJ whole genome shotgun (WGS) entry which is preliminary data.</text>
</comment>
<protein>
    <submittedName>
        <fullName evidence="1">Uncharacterized protein</fullName>
    </submittedName>
</protein>
<evidence type="ECO:0000313" key="1">
    <source>
        <dbReference type="EMBL" id="KAK1143897.1"/>
    </source>
</evidence>
<name>A0ACC3B174_9EURO</name>
<evidence type="ECO:0000313" key="2">
    <source>
        <dbReference type="Proteomes" id="UP001177260"/>
    </source>
</evidence>
<dbReference type="Proteomes" id="UP001177260">
    <property type="component" value="Unassembled WGS sequence"/>
</dbReference>
<proteinExistence type="predicted"/>
<sequence>MAHSNSLEYWGQGLHKIVYSACRKGSIQSFYLFFPLSDTDRESDDETWLEGATSEQALRPYPNLDPRLRTLLSHSVDIRPWRLFEHSPYATWQQGRTCIIGDAAHPMLPDQSQGACQAMEDAAALGLIFSRAYTFTNDVSAGLQLYERIRKPRASKVQAASARARANLSERIGFSSKKDTTLYNVANETQKLTIEEINGYNMHEHVASQADAVYRGIE</sequence>
<reference evidence="1 2" key="1">
    <citation type="journal article" date="2023" name="ACS Omega">
        <title>Identification of the Neoaspergillic Acid Biosynthesis Gene Cluster by Establishing an In Vitro CRISPR-Ribonucleoprotein Genetic System in Aspergillus melleus.</title>
        <authorList>
            <person name="Yuan B."/>
            <person name="Grau M.F."/>
            <person name="Murata R.M."/>
            <person name="Torok T."/>
            <person name="Venkateswaran K."/>
            <person name="Stajich J.E."/>
            <person name="Wang C.C.C."/>
        </authorList>
    </citation>
    <scope>NUCLEOTIDE SEQUENCE [LARGE SCALE GENOMIC DNA]</scope>
    <source>
        <strain evidence="1 2">IMV 1140</strain>
    </source>
</reference>
<gene>
    <name evidence="1" type="ORF">N8T08_006012</name>
</gene>
<dbReference type="EMBL" id="JAOPJF010000035">
    <property type="protein sequence ID" value="KAK1143897.1"/>
    <property type="molecule type" value="Genomic_DNA"/>
</dbReference>
<keyword evidence="2" id="KW-1185">Reference proteome</keyword>